<keyword evidence="5" id="KW-1185">Reference proteome</keyword>
<feature type="compositionally biased region" description="Polar residues" evidence="2">
    <location>
        <begin position="32"/>
        <end position="56"/>
    </location>
</feature>
<name>A0AAW1Q7W0_9CHLO</name>
<proteinExistence type="inferred from homology"/>
<dbReference type="Proteomes" id="UP001489004">
    <property type="component" value="Unassembled WGS sequence"/>
</dbReference>
<evidence type="ECO:0000313" key="4">
    <source>
        <dbReference type="EMBL" id="KAK9818355.1"/>
    </source>
</evidence>
<feature type="region of interest" description="Disordered" evidence="2">
    <location>
        <begin position="1"/>
        <end position="79"/>
    </location>
</feature>
<dbReference type="PANTHER" id="PTHR18884">
    <property type="entry name" value="SEPTIN"/>
    <property type="match status" value="1"/>
</dbReference>
<keyword evidence="1" id="KW-0342">GTP-binding</keyword>
<feature type="compositionally biased region" description="Polar residues" evidence="2">
    <location>
        <begin position="66"/>
        <end position="76"/>
    </location>
</feature>
<dbReference type="InterPro" id="IPR027417">
    <property type="entry name" value="P-loop_NTPase"/>
</dbReference>
<dbReference type="AlphaFoldDB" id="A0AAW1Q7W0"/>
<dbReference type="GO" id="GO:0005525">
    <property type="term" value="F:GTP binding"/>
    <property type="evidence" value="ECO:0007669"/>
    <property type="project" value="UniProtKB-KW"/>
</dbReference>
<reference evidence="4 5" key="1">
    <citation type="journal article" date="2024" name="Nat. Commun.">
        <title>Phylogenomics reveals the evolutionary origins of lichenization in chlorophyte algae.</title>
        <authorList>
            <person name="Puginier C."/>
            <person name="Libourel C."/>
            <person name="Otte J."/>
            <person name="Skaloud P."/>
            <person name="Haon M."/>
            <person name="Grisel S."/>
            <person name="Petersen M."/>
            <person name="Berrin J.G."/>
            <person name="Delaux P.M."/>
            <person name="Dal Grande F."/>
            <person name="Keller J."/>
        </authorList>
    </citation>
    <scope>NUCLEOTIDE SEQUENCE [LARGE SCALE GENOMIC DNA]</scope>
    <source>
        <strain evidence="4 5">SAG 2043</strain>
    </source>
</reference>
<comment type="caution">
    <text evidence="4">The sequence shown here is derived from an EMBL/GenBank/DDBJ whole genome shotgun (WGS) entry which is preliminary data.</text>
</comment>
<gene>
    <name evidence="4" type="ORF">WJX72_011182</name>
</gene>
<keyword evidence="1" id="KW-0547">Nucleotide-binding</keyword>
<dbReference type="InterPro" id="IPR030379">
    <property type="entry name" value="G_SEPTIN_dom"/>
</dbReference>
<protein>
    <recommendedName>
        <fullName evidence="3">Septin-type G domain-containing protein</fullName>
    </recommendedName>
</protein>
<evidence type="ECO:0000259" key="3">
    <source>
        <dbReference type="PROSITE" id="PS51719"/>
    </source>
</evidence>
<comment type="similarity">
    <text evidence="1">Belongs to the TRAFAC class TrmE-Era-EngA-EngB-Septin-like GTPase superfamily. Septin GTPase family.</text>
</comment>
<sequence length="536" mass="60128">MDETIHVQGQAYALVHDQPPAIAKTQDDGANGQEQFQMRTPQKGQEQPHSYSSQGPPSVASEPPHQYQTTDPGVQSRSEDMRHAAVVDMTGGYQGYHQTQLHPADIRNAFSGVPKVKPQWIDRYMKILVVGECGQGKTTFIKNLFASYAQDPDLRVNDAPAPTCRDVFMKNPNKLLTEIVVKDHSIQTTYHYRVQDTPGYENMEDNMDPILQYIKDSNQTCLEMEQDAKRAGPLAVVEDPRVDVCIYFIPPHRIKPIDVQFMRQLSEFVPVIPVLAKADSMTTDELESFRQTVRQKLHAASKDAGHPVVHSFSPEVLREAGAAHEVPPFAVVASNTVDLAVGRFWPVRKYAWGNCEAMSSVHSDLAALKKLLFEVSYTDLKKHTEERYYKFREGQLLNLDDATMPINRRTLTRHLHRLSRPKKTTLRSFFGTSLKYLASGVAFYVAANYLLGGRKRIEHDLGVVKEKTGEAINLTVEKAAEGAAAAVEKTGEAAHLVAAKTADAKDAVVDRLNGEAERRRKEEEARKKRHKFLGIF</sequence>
<organism evidence="4 5">
    <name type="scientific">[Myrmecia] bisecta</name>
    <dbReference type="NCBI Taxonomy" id="41462"/>
    <lineage>
        <taxon>Eukaryota</taxon>
        <taxon>Viridiplantae</taxon>
        <taxon>Chlorophyta</taxon>
        <taxon>core chlorophytes</taxon>
        <taxon>Trebouxiophyceae</taxon>
        <taxon>Trebouxiales</taxon>
        <taxon>Trebouxiaceae</taxon>
        <taxon>Myrmecia</taxon>
    </lineage>
</organism>
<evidence type="ECO:0000313" key="5">
    <source>
        <dbReference type="Proteomes" id="UP001489004"/>
    </source>
</evidence>
<dbReference type="PROSITE" id="PS51719">
    <property type="entry name" value="G_SEPTIN"/>
    <property type="match status" value="1"/>
</dbReference>
<dbReference type="Gene3D" id="3.40.50.300">
    <property type="entry name" value="P-loop containing nucleotide triphosphate hydrolases"/>
    <property type="match status" value="1"/>
</dbReference>
<feature type="domain" description="Septin-type G" evidence="3">
    <location>
        <begin position="121"/>
        <end position="399"/>
    </location>
</feature>
<dbReference type="SUPFAM" id="SSF52540">
    <property type="entry name" value="P-loop containing nucleoside triphosphate hydrolases"/>
    <property type="match status" value="1"/>
</dbReference>
<evidence type="ECO:0000256" key="1">
    <source>
        <dbReference type="RuleBase" id="RU004560"/>
    </source>
</evidence>
<dbReference type="Pfam" id="PF00735">
    <property type="entry name" value="Septin"/>
    <property type="match status" value="1"/>
</dbReference>
<accession>A0AAW1Q7W0</accession>
<dbReference type="EMBL" id="JALJOR010000004">
    <property type="protein sequence ID" value="KAK9818355.1"/>
    <property type="molecule type" value="Genomic_DNA"/>
</dbReference>
<evidence type="ECO:0000256" key="2">
    <source>
        <dbReference type="SAM" id="MobiDB-lite"/>
    </source>
</evidence>